<accession>A0A0V0QDT6</accession>
<feature type="compositionally biased region" description="Basic and acidic residues" evidence="1">
    <location>
        <begin position="387"/>
        <end position="401"/>
    </location>
</feature>
<dbReference type="Proteomes" id="UP000054937">
    <property type="component" value="Unassembled WGS sequence"/>
</dbReference>
<feature type="compositionally biased region" description="Low complexity" evidence="1">
    <location>
        <begin position="369"/>
        <end position="386"/>
    </location>
</feature>
<dbReference type="InterPro" id="IPR015943">
    <property type="entry name" value="WD40/YVTN_repeat-like_dom_sf"/>
</dbReference>
<evidence type="ECO:0000313" key="2">
    <source>
        <dbReference type="EMBL" id="KRX00354.1"/>
    </source>
</evidence>
<evidence type="ECO:0000256" key="1">
    <source>
        <dbReference type="SAM" id="MobiDB-lite"/>
    </source>
</evidence>
<feature type="region of interest" description="Disordered" evidence="1">
    <location>
        <begin position="413"/>
        <end position="432"/>
    </location>
</feature>
<feature type="region of interest" description="Disordered" evidence="1">
    <location>
        <begin position="603"/>
        <end position="632"/>
    </location>
</feature>
<comment type="caution">
    <text evidence="2">The sequence shown here is derived from an EMBL/GenBank/DDBJ whole genome shotgun (WGS) entry which is preliminary data.</text>
</comment>
<feature type="compositionally biased region" description="Basic and acidic residues" evidence="1">
    <location>
        <begin position="603"/>
        <end position="630"/>
    </location>
</feature>
<sequence>MSSTNSNNKKHCKQHDKKYTYFCIEKSCQANSRISCPQCIIKENGPHFGHKNKEIEEINKIIKLEYNAQPSKEQQYNSKMEGKMLDEIKDSLKEVKKIQEDYSYKMKKIMQEKVKTIFLNKTHPKHYLQGNNDIHYILEKDLQDQVLNNIVEKHILSENTSKTQNHGQPQPIQKQKLDPRNPSDPEPEIQEQQCDLAYKELINQVRGMENSISKHFKDEVKLLKQNFSIIKENFDQNFRVQEFKKTPKLILKRKNDIKFTAFTHSIEGNILFYAESCKTLNGIDYIQKKNLFKKQFDSIITSILPLGQNQLIIGNENGEIGLFNFQHVNREIQFLKIGNKPILNFLNVFSGEESLLKSQQEEKKKLQSESENQNQIENQNQNQNENQNKETEQKMDEEKSSQNENENIVILEDDEEKQNEKQNIPQISQNQNDGIEIEYDPSQDVLIPFTLLIVTSQDNKIVQIKLKNDKLEKIMEYDCIQNEENNIIKENCLSKFNLVQNIEQNQVNLDNIAFVVGQTEYLHVYKLNQKAPIVSEFYIDHSILSLETINYYQFIIVGCSEGVLLAYKFDSQSPKKDEKTSKTQYHLKLLSQQTLDDFNVKKVEKQNEKQDQKQNGEKSEKQEKQEKQEKLSLSQMLEKQHLQKQESETLSSQQQQQQQEYQEFTNEQKAILKLIYLGGGKLILGDGSGTVRFKKIYSHYSKSNQEYKLKIEKVDKIQEFQPHSAQILDLQASSNMSLTTLGDDNSVKVFR</sequence>
<feature type="compositionally biased region" description="Polar residues" evidence="1">
    <location>
        <begin position="421"/>
        <end position="432"/>
    </location>
</feature>
<evidence type="ECO:0000313" key="3">
    <source>
        <dbReference type="Proteomes" id="UP000054937"/>
    </source>
</evidence>
<proteinExistence type="predicted"/>
<feature type="region of interest" description="Disordered" evidence="1">
    <location>
        <begin position="360"/>
        <end position="406"/>
    </location>
</feature>
<dbReference type="EMBL" id="LDAU01000194">
    <property type="protein sequence ID" value="KRX00354.1"/>
    <property type="molecule type" value="Genomic_DNA"/>
</dbReference>
<feature type="compositionally biased region" description="Low complexity" evidence="1">
    <location>
        <begin position="648"/>
        <end position="661"/>
    </location>
</feature>
<dbReference type="SUPFAM" id="SSF50978">
    <property type="entry name" value="WD40 repeat-like"/>
    <property type="match status" value="1"/>
</dbReference>
<feature type="region of interest" description="Disordered" evidence="1">
    <location>
        <begin position="158"/>
        <end position="190"/>
    </location>
</feature>
<gene>
    <name evidence="2" type="ORF">PPERSA_10853</name>
</gene>
<organism evidence="2 3">
    <name type="scientific">Pseudocohnilembus persalinus</name>
    <name type="common">Ciliate</name>
    <dbReference type="NCBI Taxonomy" id="266149"/>
    <lineage>
        <taxon>Eukaryota</taxon>
        <taxon>Sar</taxon>
        <taxon>Alveolata</taxon>
        <taxon>Ciliophora</taxon>
        <taxon>Intramacronucleata</taxon>
        <taxon>Oligohymenophorea</taxon>
        <taxon>Scuticociliatia</taxon>
        <taxon>Philasterida</taxon>
        <taxon>Pseudocohnilembidae</taxon>
        <taxon>Pseudocohnilembus</taxon>
    </lineage>
</organism>
<feature type="region of interest" description="Disordered" evidence="1">
    <location>
        <begin position="642"/>
        <end position="661"/>
    </location>
</feature>
<keyword evidence="3" id="KW-1185">Reference proteome</keyword>
<protein>
    <submittedName>
        <fullName evidence="2">WD40-repeat-containing domain</fullName>
    </submittedName>
</protein>
<reference evidence="2 3" key="1">
    <citation type="journal article" date="2015" name="Sci. Rep.">
        <title>Genome of the facultative scuticociliatosis pathogen Pseudocohnilembus persalinus provides insight into its virulence through horizontal gene transfer.</title>
        <authorList>
            <person name="Xiong J."/>
            <person name="Wang G."/>
            <person name="Cheng J."/>
            <person name="Tian M."/>
            <person name="Pan X."/>
            <person name="Warren A."/>
            <person name="Jiang C."/>
            <person name="Yuan D."/>
            <person name="Miao W."/>
        </authorList>
    </citation>
    <scope>NUCLEOTIDE SEQUENCE [LARGE SCALE GENOMIC DNA]</scope>
    <source>
        <strain evidence="2">36N120E</strain>
    </source>
</reference>
<dbReference type="InterPro" id="IPR036322">
    <property type="entry name" value="WD40_repeat_dom_sf"/>
</dbReference>
<dbReference type="InParanoid" id="A0A0V0QDT6"/>
<feature type="compositionally biased region" description="Polar residues" evidence="1">
    <location>
        <begin position="158"/>
        <end position="173"/>
    </location>
</feature>
<dbReference type="Gene3D" id="2.130.10.10">
    <property type="entry name" value="YVTN repeat-like/Quinoprotein amine dehydrogenase"/>
    <property type="match status" value="1"/>
</dbReference>
<dbReference type="AlphaFoldDB" id="A0A0V0QDT6"/>
<name>A0A0V0QDT6_PSEPJ</name>
<dbReference type="SUPFAM" id="SSF57845">
    <property type="entry name" value="B-box zinc-binding domain"/>
    <property type="match status" value="1"/>
</dbReference>